<organism evidence="8 9">
    <name type="scientific">Synechococcus lacustris str. Tous</name>
    <dbReference type="NCBI Taxonomy" id="1910958"/>
    <lineage>
        <taxon>Bacteria</taxon>
        <taxon>Bacillati</taxon>
        <taxon>Cyanobacteriota</taxon>
        <taxon>Cyanophyceae</taxon>
        <taxon>Synechococcales</taxon>
        <taxon>Synechococcaceae</taxon>
        <taxon>Synechococcus</taxon>
    </lineage>
</organism>
<dbReference type="Gene3D" id="3.40.50.620">
    <property type="entry name" value="HUPs"/>
    <property type="match status" value="1"/>
</dbReference>
<dbReference type="SUPFAM" id="SSF52402">
    <property type="entry name" value="Adenine nucleotide alpha hydrolases-like"/>
    <property type="match status" value="1"/>
</dbReference>
<dbReference type="CDD" id="cd01992">
    <property type="entry name" value="TilS_N"/>
    <property type="match status" value="1"/>
</dbReference>
<proteinExistence type="inferred from homology"/>
<comment type="caution">
    <text evidence="8">The sequence shown here is derived from an EMBL/GenBank/DDBJ whole genome shotgun (WGS) entry which is preliminary data.</text>
</comment>
<dbReference type="PANTHER" id="PTHR43033:SF1">
    <property type="entry name" value="TRNA(ILE)-LYSIDINE SYNTHASE-RELATED"/>
    <property type="match status" value="1"/>
</dbReference>
<dbReference type="InterPro" id="IPR014729">
    <property type="entry name" value="Rossmann-like_a/b/a_fold"/>
</dbReference>
<sequence length="348" mass="39790">MAPRWSADHLRLHQQLLRQPLLLPQGARLLLAVSGGQDSMALAGLLLDLKRLHHWCLHIWHGNHRWRQEANQQAEQLLQWAESQEIESHCDSWQTPIHTEAAAREWRYSCLEKQAKALACSHVLTAHTATDRSETVLLHLARGSHRKGLASLSSARTLVENITLVRPLLCFSRSDTSRICAELGLPIWLDPSNTDPRFSRNRIRTEVLPVLEQLHPGASRRIAAMAERFEAEEESQQQLLDLALQTLLGADQKLKRRELMAIGQVNRELLLLNWLQRQGVEPLGVEQLNQLWPQLEISRGANQMELAKQQILSWNKHYLWLINPPLRWGDGGAGDYLPQFEQLPELQA</sequence>
<dbReference type="HAMAP" id="MF_01161">
    <property type="entry name" value="tRNA_Ile_lys_synt"/>
    <property type="match status" value="1"/>
</dbReference>
<dbReference type="PANTHER" id="PTHR43033">
    <property type="entry name" value="TRNA(ILE)-LYSIDINE SYNTHASE-RELATED"/>
    <property type="match status" value="1"/>
</dbReference>
<keyword evidence="9" id="KW-1185">Reference proteome</keyword>
<dbReference type="Pfam" id="PF01171">
    <property type="entry name" value="ATP_bind_3"/>
    <property type="match status" value="1"/>
</dbReference>
<keyword evidence="2 6" id="KW-0819">tRNA processing</keyword>
<dbReference type="STRING" id="1910958.BTM30_07845"/>
<comment type="function">
    <text evidence="6">Ligates lysine onto the cytidine present at position 34 of the AUA codon-specific tRNA(Ile) that contains the anticodon CAU, in an ATP-dependent manner. Cytidine is converted to lysidine, thus changing the amino acid specificity of the tRNA from methionine to isoleucine.</text>
</comment>
<comment type="domain">
    <text evidence="6">The N-terminal region contains the highly conserved SGGXDS motif, predicted to be a P-loop motif involved in ATP binding.</text>
</comment>
<keyword evidence="6" id="KW-0963">Cytoplasm</keyword>
<dbReference type="EC" id="6.3.4.19" evidence="6"/>
<feature type="binding site" evidence="6">
    <location>
        <begin position="34"/>
        <end position="39"/>
    </location>
    <ligand>
        <name>ATP</name>
        <dbReference type="ChEBI" id="CHEBI:30616"/>
    </ligand>
</feature>
<keyword evidence="4 6" id="KW-0067">ATP-binding</keyword>
<keyword evidence="3 6" id="KW-0547">Nucleotide-binding</keyword>
<dbReference type="GO" id="GO:0005524">
    <property type="term" value="F:ATP binding"/>
    <property type="evidence" value="ECO:0007669"/>
    <property type="project" value="UniProtKB-UniRule"/>
</dbReference>
<dbReference type="GO" id="GO:0005737">
    <property type="term" value="C:cytoplasm"/>
    <property type="evidence" value="ECO:0007669"/>
    <property type="project" value="UniProtKB-SubCell"/>
</dbReference>
<dbReference type="AlphaFoldDB" id="A0A2P7EH63"/>
<keyword evidence="1 6" id="KW-0436">Ligase</keyword>
<evidence type="ECO:0000256" key="2">
    <source>
        <dbReference type="ARBA" id="ARBA00022694"/>
    </source>
</evidence>
<name>A0A2P7EH63_9SYNE</name>
<evidence type="ECO:0000313" key="9">
    <source>
        <dbReference type="Proteomes" id="UP000240206"/>
    </source>
</evidence>
<dbReference type="SUPFAM" id="SSF82829">
    <property type="entry name" value="MesJ substrate recognition domain-like"/>
    <property type="match status" value="1"/>
</dbReference>
<dbReference type="GO" id="GO:0006400">
    <property type="term" value="P:tRNA modification"/>
    <property type="evidence" value="ECO:0007669"/>
    <property type="project" value="UniProtKB-UniRule"/>
</dbReference>
<evidence type="ECO:0000256" key="5">
    <source>
        <dbReference type="ARBA" id="ARBA00048539"/>
    </source>
</evidence>
<evidence type="ECO:0000256" key="4">
    <source>
        <dbReference type="ARBA" id="ARBA00022840"/>
    </source>
</evidence>
<dbReference type="EMBL" id="PXVC01000005">
    <property type="protein sequence ID" value="PSI02540.1"/>
    <property type="molecule type" value="Genomic_DNA"/>
</dbReference>
<dbReference type="RefSeq" id="WP_106499090.1">
    <property type="nucleotide sequence ID" value="NZ_PXVC01000005.1"/>
</dbReference>
<accession>A0A2P7EH63</accession>
<dbReference type="InterPro" id="IPR012795">
    <property type="entry name" value="tRNA_Ile_lys_synt_N"/>
</dbReference>
<comment type="subcellular location">
    <subcellularLocation>
        <location evidence="6">Cytoplasm</location>
    </subcellularLocation>
</comment>
<reference evidence="9" key="1">
    <citation type="submission" date="2018-03" db="EMBL/GenBank/DDBJ databases">
        <title>Ecological and genomic features of two cosmopolitan and abundant freshwater picocyanobacteria.</title>
        <authorList>
            <person name="Cabello-Yeves P.J."/>
            <person name="Picazo A."/>
            <person name="Camacho A."/>
            <person name="Callieri C."/>
            <person name="Rosselli R."/>
            <person name="Roda-Garcia J."/>
            <person name="Coutinho F.H."/>
            <person name="Rodriguez-Valera F."/>
        </authorList>
    </citation>
    <scope>NUCLEOTIDE SEQUENCE [LARGE SCALE GENOMIC DNA]</scope>
    <source>
        <strain evidence="9">Tous</strain>
    </source>
</reference>
<comment type="similarity">
    <text evidence="6">Belongs to the tRNA(Ile)-lysidine synthase family.</text>
</comment>
<protein>
    <recommendedName>
        <fullName evidence="6">tRNA(Ile)-lysidine synthase</fullName>
        <ecNumber evidence="6">6.3.4.19</ecNumber>
    </recommendedName>
    <alternativeName>
        <fullName evidence="6">tRNA(Ile)-2-lysyl-cytidine synthase</fullName>
    </alternativeName>
    <alternativeName>
        <fullName evidence="6">tRNA(Ile)-lysidine synthetase</fullName>
    </alternativeName>
</protein>
<dbReference type="NCBIfam" id="TIGR02432">
    <property type="entry name" value="lysidine_TilS_N"/>
    <property type="match status" value="1"/>
</dbReference>
<dbReference type="InterPro" id="IPR011063">
    <property type="entry name" value="TilS/TtcA_N"/>
</dbReference>
<evidence type="ECO:0000256" key="3">
    <source>
        <dbReference type="ARBA" id="ARBA00022741"/>
    </source>
</evidence>
<gene>
    <name evidence="6 8" type="primary">tilS</name>
    <name evidence="8" type="ORF">C7K08_02190</name>
</gene>
<feature type="domain" description="tRNA(Ile)-lysidine/2-thiocytidine synthase N-terminal" evidence="7">
    <location>
        <begin position="29"/>
        <end position="205"/>
    </location>
</feature>
<evidence type="ECO:0000256" key="6">
    <source>
        <dbReference type="HAMAP-Rule" id="MF_01161"/>
    </source>
</evidence>
<dbReference type="GO" id="GO:0032267">
    <property type="term" value="F:tRNA(Ile)-lysidine synthase activity"/>
    <property type="evidence" value="ECO:0007669"/>
    <property type="project" value="UniProtKB-EC"/>
</dbReference>
<evidence type="ECO:0000259" key="7">
    <source>
        <dbReference type="Pfam" id="PF01171"/>
    </source>
</evidence>
<dbReference type="Proteomes" id="UP000240206">
    <property type="component" value="Unassembled WGS sequence"/>
</dbReference>
<evidence type="ECO:0000256" key="1">
    <source>
        <dbReference type="ARBA" id="ARBA00022598"/>
    </source>
</evidence>
<evidence type="ECO:0000313" key="8">
    <source>
        <dbReference type="EMBL" id="PSI02540.1"/>
    </source>
</evidence>
<comment type="catalytic activity">
    <reaction evidence="5 6">
        <text>cytidine(34) in tRNA(Ile2) + L-lysine + ATP = lysidine(34) in tRNA(Ile2) + AMP + diphosphate + H(+)</text>
        <dbReference type="Rhea" id="RHEA:43744"/>
        <dbReference type="Rhea" id="RHEA-COMP:10625"/>
        <dbReference type="Rhea" id="RHEA-COMP:10670"/>
        <dbReference type="ChEBI" id="CHEBI:15378"/>
        <dbReference type="ChEBI" id="CHEBI:30616"/>
        <dbReference type="ChEBI" id="CHEBI:32551"/>
        <dbReference type="ChEBI" id="CHEBI:33019"/>
        <dbReference type="ChEBI" id="CHEBI:82748"/>
        <dbReference type="ChEBI" id="CHEBI:83665"/>
        <dbReference type="ChEBI" id="CHEBI:456215"/>
        <dbReference type="EC" id="6.3.4.19"/>
    </reaction>
</comment>
<dbReference type="InterPro" id="IPR012094">
    <property type="entry name" value="tRNA_Ile_lys_synt"/>
</dbReference>